<dbReference type="AlphaFoldDB" id="A0A6C0HSP6"/>
<proteinExistence type="predicted"/>
<name>A0A6C0HSP6_9ZZZZ</name>
<accession>A0A6C0HSP6</accession>
<protein>
    <submittedName>
        <fullName evidence="1">Uncharacterized protein</fullName>
    </submittedName>
</protein>
<sequence>MSSSFYPQGMNTYNNRSRQGGYKSWKGTGFFSNPVGITWGSIRPYTNKDFTNNVIYKHSQARPIKHYRKGISVFQKLPNYYQENREVKSSTGGNLVAQLMDMPGCVSVTQNKINETNNIEKTVELCSRFQGIATVSDIYPTVNYNQKPSVIMQNGDQPIFVKNADVPFCCNQQKNALRLVRSSTNLKQNYYTTTYQYLQNRCQTYNQRIFNFVVPSDFSKNCVTCKPGDPLSIDNFYVANCLPNFIIREGVELQIIDYLSTALIGYDPSFETIILEIKSSSLIDFLSKLLSEIRLRDDKEKLNVFINSVISSNENYLNLAGPNKSCGKVIYKPSNPQFAKEGAVSSSNYILKKNVVTLETYDYNTTTPYQSLTCNNCQTSNLYKTKAPCVNCGVTKQSGNRLSKFSYMNPNLMDPKYTPNTKQLK</sequence>
<reference evidence="1" key="1">
    <citation type="journal article" date="2020" name="Nature">
        <title>Giant virus diversity and host interactions through global metagenomics.</title>
        <authorList>
            <person name="Schulz F."/>
            <person name="Roux S."/>
            <person name="Paez-Espino D."/>
            <person name="Jungbluth S."/>
            <person name="Walsh D.A."/>
            <person name="Denef V.J."/>
            <person name="McMahon K.D."/>
            <person name="Konstantinidis K.T."/>
            <person name="Eloe-Fadrosh E.A."/>
            <person name="Kyrpides N.C."/>
            <person name="Woyke T."/>
        </authorList>
    </citation>
    <scope>NUCLEOTIDE SEQUENCE</scope>
    <source>
        <strain evidence="1">GVMAG-M-3300023184-167</strain>
    </source>
</reference>
<organism evidence="1">
    <name type="scientific">viral metagenome</name>
    <dbReference type="NCBI Taxonomy" id="1070528"/>
    <lineage>
        <taxon>unclassified sequences</taxon>
        <taxon>metagenomes</taxon>
        <taxon>organismal metagenomes</taxon>
    </lineage>
</organism>
<dbReference type="EMBL" id="MN740006">
    <property type="protein sequence ID" value="QHT83166.1"/>
    <property type="molecule type" value="Genomic_DNA"/>
</dbReference>
<evidence type="ECO:0000313" key="1">
    <source>
        <dbReference type="EMBL" id="QHT83166.1"/>
    </source>
</evidence>